<dbReference type="EMBL" id="WNKU01000007">
    <property type="protein sequence ID" value="MTV48899.1"/>
    <property type="molecule type" value="Genomic_DNA"/>
</dbReference>
<protein>
    <submittedName>
        <fullName evidence="2">Uncharacterized protein</fullName>
    </submittedName>
</protein>
<evidence type="ECO:0000313" key="2">
    <source>
        <dbReference type="EMBL" id="MTV48899.1"/>
    </source>
</evidence>
<proteinExistence type="predicted"/>
<dbReference type="RefSeq" id="WP_155476005.1">
    <property type="nucleotide sequence ID" value="NZ_WNKU01000007.1"/>
</dbReference>
<reference evidence="2 3" key="1">
    <citation type="submission" date="2019-11" db="EMBL/GenBank/DDBJ databases">
        <title>Whole-genome sequence of a the green, strictly anaerobic photosynthetic bacterium Heliobacillus mobilis DSM 6151.</title>
        <authorList>
            <person name="Kyndt J.A."/>
            <person name="Meyer T.E."/>
        </authorList>
    </citation>
    <scope>NUCLEOTIDE SEQUENCE [LARGE SCALE GENOMIC DNA]</scope>
    <source>
        <strain evidence="2 3">DSM 6151</strain>
    </source>
</reference>
<gene>
    <name evidence="2" type="ORF">GJ688_07875</name>
</gene>
<evidence type="ECO:0000256" key="1">
    <source>
        <dbReference type="SAM" id="MobiDB-lite"/>
    </source>
</evidence>
<feature type="compositionally biased region" description="Basic and acidic residues" evidence="1">
    <location>
        <begin position="1"/>
        <end position="17"/>
    </location>
</feature>
<name>A0A6I3SJ29_HELMO</name>
<comment type="caution">
    <text evidence="2">The sequence shown here is derived from an EMBL/GenBank/DDBJ whole genome shotgun (WGS) entry which is preliminary data.</text>
</comment>
<sequence>MSTDPKKSDRGDLRASTDPDGLGEIQELDVASSIEEIDAIPEIQKDPG</sequence>
<organism evidence="2 3">
    <name type="scientific">Heliobacterium mobile</name>
    <name type="common">Heliobacillus mobilis</name>
    <dbReference type="NCBI Taxonomy" id="28064"/>
    <lineage>
        <taxon>Bacteria</taxon>
        <taxon>Bacillati</taxon>
        <taxon>Bacillota</taxon>
        <taxon>Clostridia</taxon>
        <taxon>Eubacteriales</taxon>
        <taxon>Heliobacteriaceae</taxon>
        <taxon>Heliobacterium</taxon>
    </lineage>
</organism>
<feature type="region of interest" description="Disordered" evidence="1">
    <location>
        <begin position="1"/>
        <end position="48"/>
    </location>
</feature>
<dbReference type="Proteomes" id="UP000430670">
    <property type="component" value="Unassembled WGS sequence"/>
</dbReference>
<dbReference type="AlphaFoldDB" id="A0A6I3SJ29"/>
<accession>A0A6I3SJ29</accession>
<evidence type="ECO:0000313" key="3">
    <source>
        <dbReference type="Proteomes" id="UP000430670"/>
    </source>
</evidence>
<keyword evidence="3" id="KW-1185">Reference proteome</keyword>